<dbReference type="PANTHER" id="PTHR19136">
    <property type="entry name" value="MOLYBDENUM COFACTOR GUANYLYLTRANSFERASE"/>
    <property type="match status" value="1"/>
</dbReference>
<dbReference type="PANTHER" id="PTHR19136:SF81">
    <property type="entry name" value="MOLYBDENUM COFACTOR GUANYLYLTRANSFERASE"/>
    <property type="match status" value="1"/>
</dbReference>
<feature type="binding site" evidence="8">
    <location>
        <position position="114"/>
    </location>
    <ligand>
        <name>Mg(2+)</name>
        <dbReference type="ChEBI" id="CHEBI:18420"/>
    </ligand>
</feature>
<reference evidence="10 11" key="1">
    <citation type="submission" date="2019-03" db="EMBL/GenBank/DDBJ databases">
        <title>Genomic Encyclopedia of Type Strains, Phase IV (KMG-IV): sequencing the most valuable type-strain genomes for metagenomic binning, comparative biology and taxonomic classification.</title>
        <authorList>
            <person name="Goeker M."/>
        </authorList>
    </citation>
    <scope>NUCLEOTIDE SEQUENCE [LARGE SCALE GENOMIC DNA]</scope>
    <source>
        <strain evidence="10 11">DSM 7445</strain>
    </source>
</reference>
<keyword evidence="6 8" id="KW-0342">GTP-binding</keyword>
<comment type="domain">
    <text evidence="8">The N-terminal domain determines nucleotide recognition and specific binding, while the C-terminal domain determines the specific binding to the target protein.</text>
</comment>
<keyword evidence="7 8" id="KW-0501">Molybdenum cofactor biosynthesis</keyword>
<accession>A0A4R3HU22</accession>
<dbReference type="GO" id="GO:0061603">
    <property type="term" value="F:molybdenum cofactor guanylyltransferase activity"/>
    <property type="evidence" value="ECO:0007669"/>
    <property type="project" value="UniProtKB-EC"/>
</dbReference>
<keyword evidence="4 8" id="KW-0547">Nucleotide-binding</keyword>
<feature type="binding site" evidence="8">
    <location>
        <position position="66"/>
    </location>
    <ligand>
        <name>GTP</name>
        <dbReference type="ChEBI" id="CHEBI:37565"/>
    </ligand>
</feature>
<evidence type="ECO:0000256" key="4">
    <source>
        <dbReference type="ARBA" id="ARBA00022741"/>
    </source>
</evidence>
<evidence type="ECO:0000256" key="8">
    <source>
        <dbReference type="HAMAP-Rule" id="MF_00316"/>
    </source>
</evidence>
<evidence type="ECO:0000256" key="7">
    <source>
        <dbReference type="ARBA" id="ARBA00023150"/>
    </source>
</evidence>
<feature type="binding site" evidence="8">
    <location>
        <position position="114"/>
    </location>
    <ligand>
        <name>GTP</name>
        <dbReference type="ChEBI" id="CHEBI:37565"/>
    </ligand>
</feature>
<keyword evidence="2 8" id="KW-0808">Transferase</keyword>
<dbReference type="GO" id="GO:1902758">
    <property type="term" value="P:bis(molybdopterin guanine dinucleotide)molybdenum biosynthetic process"/>
    <property type="evidence" value="ECO:0007669"/>
    <property type="project" value="TreeGrafter"/>
</dbReference>
<dbReference type="Gene3D" id="3.90.550.10">
    <property type="entry name" value="Spore Coat Polysaccharide Biosynthesis Protein SpsA, Chain A"/>
    <property type="match status" value="1"/>
</dbReference>
<dbReference type="Proteomes" id="UP000295382">
    <property type="component" value="Unassembled WGS sequence"/>
</dbReference>
<dbReference type="InterPro" id="IPR029044">
    <property type="entry name" value="Nucleotide-diphossugar_trans"/>
</dbReference>
<comment type="cofactor">
    <cofactor evidence="8">
        <name>Mg(2+)</name>
        <dbReference type="ChEBI" id="CHEBI:18420"/>
    </cofactor>
</comment>
<keyword evidence="1 8" id="KW-0963">Cytoplasm</keyword>
<name>A0A4R3HU22_PAULE</name>
<dbReference type="Pfam" id="PF12804">
    <property type="entry name" value="NTP_transf_3"/>
    <property type="match status" value="1"/>
</dbReference>
<evidence type="ECO:0000256" key="6">
    <source>
        <dbReference type="ARBA" id="ARBA00023134"/>
    </source>
</evidence>
<keyword evidence="10" id="KW-0548">Nucleotidyltransferase</keyword>
<evidence type="ECO:0000256" key="5">
    <source>
        <dbReference type="ARBA" id="ARBA00022842"/>
    </source>
</evidence>
<dbReference type="GO" id="GO:0005737">
    <property type="term" value="C:cytoplasm"/>
    <property type="evidence" value="ECO:0007669"/>
    <property type="project" value="UniProtKB-SubCell"/>
</dbReference>
<evidence type="ECO:0000259" key="9">
    <source>
        <dbReference type="Pfam" id="PF12804"/>
    </source>
</evidence>
<dbReference type="GO" id="GO:0005525">
    <property type="term" value="F:GTP binding"/>
    <property type="evidence" value="ECO:0007669"/>
    <property type="project" value="UniProtKB-UniRule"/>
</dbReference>
<protein>
    <recommendedName>
        <fullName evidence="8">Molybdenum cofactor guanylyltransferase</fullName>
        <shortName evidence="8">MoCo guanylyltransferase</shortName>
        <ecNumber evidence="8">2.7.7.77</ecNumber>
    </recommendedName>
    <alternativeName>
        <fullName evidence="8">GTP:molybdopterin guanylyltransferase</fullName>
    </alternativeName>
    <alternativeName>
        <fullName evidence="8">Mo-MPT guanylyltransferase</fullName>
    </alternativeName>
    <alternativeName>
        <fullName evidence="8">Molybdopterin guanylyltransferase</fullName>
    </alternativeName>
    <alternativeName>
        <fullName evidence="8">Molybdopterin-guanine dinucleotide synthase</fullName>
        <shortName evidence="8">MGD synthase</shortName>
    </alternativeName>
</protein>
<evidence type="ECO:0000313" key="10">
    <source>
        <dbReference type="EMBL" id="TCS35983.1"/>
    </source>
</evidence>
<dbReference type="EMBL" id="SLZQ01000008">
    <property type="protein sequence ID" value="TCS35983.1"/>
    <property type="molecule type" value="Genomic_DNA"/>
</dbReference>
<dbReference type="CDD" id="cd02503">
    <property type="entry name" value="MobA"/>
    <property type="match status" value="1"/>
</dbReference>
<keyword evidence="11" id="KW-1185">Reference proteome</keyword>
<comment type="subunit">
    <text evidence="8">Monomer.</text>
</comment>
<comment type="catalytic activity">
    <reaction evidence="8">
        <text>Mo-molybdopterin + GTP + H(+) = Mo-molybdopterin guanine dinucleotide + diphosphate</text>
        <dbReference type="Rhea" id="RHEA:34243"/>
        <dbReference type="ChEBI" id="CHEBI:15378"/>
        <dbReference type="ChEBI" id="CHEBI:33019"/>
        <dbReference type="ChEBI" id="CHEBI:37565"/>
        <dbReference type="ChEBI" id="CHEBI:71302"/>
        <dbReference type="ChEBI" id="CHEBI:71310"/>
        <dbReference type="EC" id="2.7.7.77"/>
    </reaction>
</comment>
<proteinExistence type="inferred from homology"/>
<keyword evidence="5 8" id="KW-0460">Magnesium</keyword>
<evidence type="ECO:0000256" key="1">
    <source>
        <dbReference type="ARBA" id="ARBA00022490"/>
    </source>
</evidence>
<feature type="binding site" evidence="8">
    <location>
        <begin position="25"/>
        <end position="27"/>
    </location>
    <ligand>
        <name>GTP</name>
        <dbReference type="ChEBI" id="CHEBI:37565"/>
    </ligand>
</feature>
<dbReference type="EC" id="2.7.7.77" evidence="8"/>
<evidence type="ECO:0000313" key="11">
    <source>
        <dbReference type="Proteomes" id="UP000295382"/>
    </source>
</evidence>
<gene>
    <name evidence="8" type="primary">mobA</name>
    <name evidence="10" type="ORF">EDC30_10846</name>
</gene>
<dbReference type="HAMAP" id="MF_00316">
    <property type="entry name" value="MobA"/>
    <property type="match status" value="1"/>
</dbReference>
<dbReference type="GO" id="GO:0046872">
    <property type="term" value="F:metal ion binding"/>
    <property type="evidence" value="ECO:0007669"/>
    <property type="project" value="UniProtKB-KW"/>
</dbReference>
<feature type="binding site" evidence="8">
    <location>
        <position position="38"/>
    </location>
    <ligand>
        <name>GTP</name>
        <dbReference type="ChEBI" id="CHEBI:37565"/>
    </ligand>
</feature>
<comment type="subcellular location">
    <subcellularLocation>
        <location evidence="8">Cytoplasm</location>
    </subcellularLocation>
</comment>
<organism evidence="10 11">
    <name type="scientific">Paucimonas lemoignei</name>
    <name type="common">Pseudomonas lemoignei</name>
    <dbReference type="NCBI Taxonomy" id="29443"/>
    <lineage>
        <taxon>Bacteria</taxon>
        <taxon>Pseudomonadati</taxon>
        <taxon>Pseudomonadota</taxon>
        <taxon>Betaproteobacteria</taxon>
        <taxon>Burkholderiales</taxon>
        <taxon>Burkholderiaceae</taxon>
        <taxon>Paucimonas</taxon>
    </lineage>
</organism>
<evidence type="ECO:0000256" key="2">
    <source>
        <dbReference type="ARBA" id="ARBA00022679"/>
    </source>
</evidence>
<comment type="function">
    <text evidence="8">Transfers a GMP moiety from GTP to Mo-molybdopterin (Mo-MPT) cofactor (Moco or molybdenum cofactor) to form Mo-molybdopterin guanine dinucleotide (Mo-MGD) cofactor.</text>
</comment>
<comment type="caution">
    <text evidence="10">The sequence shown here is derived from an EMBL/GenBank/DDBJ whole genome shotgun (WGS) entry which is preliminary data.</text>
</comment>
<evidence type="ECO:0000256" key="3">
    <source>
        <dbReference type="ARBA" id="ARBA00022723"/>
    </source>
</evidence>
<dbReference type="NCBIfam" id="TIGR02665">
    <property type="entry name" value="molyb_mobA"/>
    <property type="match status" value="1"/>
</dbReference>
<dbReference type="SUPFAM" id="SSF53448">
    <property type="entry name" value="Nucleotide-diphospho-sugar transferases"/>
    <property type="match status" value="1"/>
</dbReference>
<sequence>MVAWCRSHYTAGMKIDTSSISGLILAGGRGTRMGTVDKGLQEFRGKPMVAHVIERLAPQVAGVLINANQNLETYRSFGFPVWADEVEGFAGPLAGMQAGLAHCTTPYLVSAPCDSPFLPADLVQRLGDALVDDDADVAVAVTGSGASRQPHPVFCLMKCSLLQNLEAYLAKGGRKVDAWYASLRVTEVTFDDEAAFRNINTLDELQQYQAK</sequence>
<feature type="domain" description="MobA-like NTP transferase" evidence="9">
    <location>
        <begin position="22"/>
        <end position="178"/>
    </location>
</feature>
<comment type="similarity">
    <text evidence="8">Belongs to the MobA family.</text>
</comment>
<dbReference type="InterPro" id="IPR025877">
    <property type="entry name" value="MobA-like_NTP_Trfase"/>
</dbReference>
<dbReference type="AlphaFoldDB" id="A0A4R3HU22"/>
<feature type="binding site" evidence="8">
    <location>
        <position position="84"/>
    </location>
    <ligand>
        <name>GTP</name>
        <dbReference type="ChEBI" id="CHEBI:37565"/>
    </ligand>
</feature>
<keyword evidence="3 8" id="KW-0479">Metal-binding</keyword>
<dbReference type="InterPro" id="IPR013482">
    <property type="entry name" value="Molybde_CF_guanTrfase"/>
</dbReference>